<keyword evidence="4" id="KW-1185">Reference proteome</keyword>
<name>A0A5N5CU23_9PEZI</name>
<dbReference type="OrthoDB" id="10042665at2759"/>
<dbReference type="GO" id="GO:0005524">
    <property type="term" value="F:ATP binding"/>
    <property type="evidence" value="ECO:0007669"/>
    <property type="project" value="InterPro"/>
</dbReference>
<dbReference type="InterPro" id="IPR027417">
    <property type="entry name" value="P-loop_NTPase"/>
</dbReference>
<organism evidence="3 4">
    <name type="scientific">Lasiodiplodia theobromae</name>
    <dbReference type="NCBI Taxonomy" id="45133"/>
    <lineage>
        <taxon>Eukaryota</taxon>
        <taxon>Fungi</taxon>
        <taxon>Dikarya</taxon>
        <taxon>Ascomycota</taxon>
        <taxon>Pezizomycotina</taxon>
        <taxon>Dothideomycetes</taxon>
        <taxon>Dothideomycetes incertae sedis</taxon>
        <taxon>Botryosphaeriales</taxon>
        <taxon>Botryosphaeriaceae</taxon>
        <taxon>Lasiodiplodia</taxon>
    </lineage>
</organism>
<dbReference type="PANTHER" id="PTHR46411">
    <property type="entry name" value="FAMILY ATPASE, PUTATIVE-RELATED"/>
    <property type="match status" value="1"/>
</dbReference>
<evidence type="ECO:0000256" key="1">
    <source>
        <dbReference type="SAM" id="MobiDB-lite"/>
    </source>
</evidence>
<dbReference type="Pfam" id="PF22942">
    <property type="entry name" value="DUF7025"/>
    <property type="match status" value="1"/>
</dbReference>
<gene>
    <name evidence="3" type="primary">katna1</name>
    <name evidence="3" type="ORF">DBV05_g12489</name>
</gene>
<feature type="domain" description="AAA+ ATPase" evidence="2">
    <location>
        <begin position="482"/>
        <end position="600"/>
    </location>
</feature>
<protein>
    <submittedName>
        <fullName evidence="3">Katanin p60 ATPase-containing subunit A1</fullName>
    </submittedName>
</protein>
<dbReference type="InterPro" id="IPR054289">
    <property type="entry name" value="DUF7025"/>
</dbReference>
<accession>A0A5N5CU23</accession>
<feature type="compositionally biased region" description="Polar residues" evidence="1">
    <location>
        <begin position="15"/>
        <end position="25"/>
    </location>
</feature>
<sequence>MATAFHDSSGHLEPQSASPPSTSLQKQDDLGIFSGTNMEVKEEVEEKTQEETEPGMKTSVKNLYRAHAHHPWDGRVPNKVDLKPEATSSWKQFALLVRYEMREEDRPSSSLHSVSIQSPLIKDRLGAVFDSYRGITTTPKRLTFRAPFHEFFYRWDRLEQSIRDEKDELVLRHMKLLYGVISSEITPQIERVQDLLANNVITFDYLWALFEPGTEVYASTDGEHRLYGLVSSRYEQIGLKSTKFSLVCNYIDCDGSNFGYVSTSLAVNKFDNVKPIPELSVLPSHLHPRIKAIHTELTDRGRKFEQLKGFHHKAYSGSCVMNRSYFGGSNKRSIDSSRIIVDTKMYATYNPGHSPTLNSLPRTIDGPTMPGFGFAGAESDAVFYASVPPGLRPMPRLTEFVGSTTLTEKQYALCTPMVRGYCLSIKQWVQFYVDNVREIEWNDEAFKKLILPLDYKKVILAFVESQITLGGQFDDVVQGKDQGVILLLTGEPGVGKTLTAESVAEEMRRPLYSTSASELGNKADEVEKNLQRALEISAKWGAVLLLDECDVFLEKRSTADIHRNMIVSVFLRLLEYYRGVLLLTTNRVSAFDPAFESRIHLTI</sequence>
<feature type="region of interest" description="Disordered" evidence="1">
    <location>
        <begin position="1"/>
        <end position="55"/>
    </location>
</feature>
<dbReference type="SUPFAM" id="SSF52540">
    <property type="entry name" value="P-loop containing nucleoside triphosphate hydrolases"/>
    <property type="match status" value="1"/>
</dbReference>
<dbReference type="AlphaFoldDB" id="A0A5N5CU23"/>
<feature type="compositionally biased region" description="Basic and acidic residues" evidence="1">
    <location>
        <begin position="39"/>
        <end position="50"/>
    </location>
</feature>
<evidence type="ECO:0000259" key="2">
    <source>
        <dbReference type="SMART" id="SM00382"/>
    </source>
</evidence>
<dbReference type="Proteomes" id="UP000325902">
    <property type="component" value="Unassembled WGS sequence"/>
</dbReference>
<proteinExistence type="predicted"/>
<dbReference type="InterPro" id="IPR003593">
    <property type="entry name" value="AAA+_ATPase"/>
</dbReference>
<dbReference type="InterPro" id="IPR003959">
    <property type="entry name" value="ATPase_AAA_core"/>
</dbReference>
<comment type="caution">
    <text evidence="3">The sequence shown here is derived from an EMBL/GenBank/DDBJ whole genome shotgun (WGS) entry which is preliminary data.</text>
</comment>
<dbReference type="CDD" id="cd19481">
    <property type="entry name" value="RecA-like_protease"/>
    <property type="match status" value="1"/>
</dbReference>
<dbReference type="Pfam" id="PF00004">
    <property type="entry name" value="AAA"/>
    <property type="match status" value="1"/>
</dbReference>
<dbReference type="SMART" id="SM00382">
    <property type="entry name" value="AAA"/>
    <property type="match status" value="1"/>
</dbReference>
<evidence type="ECO:0000313" key="3">
    <source>
        <dbReference type="EMBL" id="KAB2568835.1"/>
    </source>
</evidence>
<dbReference type="EMBL" id="VCHE01000264">
    <property type="protein sequence ID" value="KAB2568835.1"/>
    <property type="molecule type" value="Genomic_DNA"/>
</dbReference>
<evidence type="ECO:0000313" key="4">
    <source>
        <dbReference type="Proteomes" id="UP000325902"/>
    </source>
</evidence>
<dbReference type="GO" id="GO:0016887">
    <property type="term" value="F:ATP hydrolysis activity"/>
    <property type="evidence" value="ECO:0007669"/>
    <property type="project" value="InterPro"/>
</dbReference>
<dbReference type="PANTHER" id="PTHR46411:SF3">
    <property type="entry name" value="AAA+ ATPASE DOMAIN-CONTAINING PROTEIN"/>
    <property type="match status" value="1"/>
</dbReference>
<reference evidence="3 4" key="1">
    <citation type="journal article" date="2019" name="Sci. Rep.">
        <title>A multi-omics analysis of the grapevine pathogen Lasiodiplodia theobromae reveals that temperature affects the expression of virulence- and pathogenicity-related genes.</title>
        <authorList>
            <person name="Felix C."/>
            <person name="Meneses R."/>
            <person name="Goncalves M.F.M."/>
            <person name="Tilleman L."/>
            <person name="Duarte A.S."/>
            <person name="Jorrin-Novo J.V."/>
            <person name="Van de Peer Y."/>
            <person name="Deforce D."/>
            <person name="Van Nieuwerburgh F."/>
            <person name="Esteves A.C."/>
            <person name="Alves A."/>
        </authorList>
    </citation>
    <scope>NUCLEOTIDE SEQUENCE [LARGE SCALE GENOMIC DNA]</scope>
    <source>
        <strain evidence="3 4">LA-SOL3</strain>
    </source>
</reference>
<dbReference type="Gene3D" id="3.40.50.300">
    <property type="entry name" value="P-loop containing nucleotide triphosphate hydrolases"/>
    <property type="match status" value="1"/>
</dbReference>